<reference evidence="5" key="2">
    <citation type="submission" date="2005-08" db="EMBL/GenBank/DDBJ databases">
        <title>Complete sequence of chromosome 1 of Nitrosospira multiformis ATCC 25196.</title>
        <authorList>
            <person name="Copeland A."/>
            <person name="Lucas S."/>
            <person name="Lapidus A."/>
            <person name="Barry K."/>
            <person name="Detter J.C."/>
            <person name="Glavina T."/>
            <person name="Hammon N."/>
            <person name="Israni S."/>
            <person name="Pitluck S."/>
            <person name="Chain P."/>
            <person name="Malfatti S."/>
            <person name="Shin M."/>
            <person name="Vergez L."/>
            <person name="Schmutz J."/>
            <person name="Larimer F."/>
            <person name="Land M."/>
            <person name="Hauser L."/>
            <person name="Kyrpides N."/>
            <person name="Lykidis A."/>
            <person name="Richardson P."/>
        </authorList>
    </citation>
    <scope>NUCLEOTIDE SEQUENCE [LARGE SCALE GENOMIC DNA]</scope>
    <source>
        <strain evidence="5">ATCC 25196 / NCIMB 11849 / C 71</strain>
    </source>
</reference>
<dbReference type="Proteomes" id="UP000236751">
    <property type="component" value="Unassembled WGS sequence"/>
</dbReference>
<evidence type="ECO:0000256" key="1">
    <source>
        <dbReference type="ARBA" id="ARBA00022729"/>
    </source>
</evidence>
<dbReference type="PROSITE" id="PS51208">
    <property type="entry name" value="AUTOTRANSPORTER"/>
    <property type="match status" value="1"/>
</dbReference>
<dbReference type="KEGG" id="nmu:Nmul_A1566"/>
<dbReference type="InterPro" id="IPR036709">
    <property type="entry name" value="Autotransporte_beta_dom_sf"/>
</dbReference>
<dbReference type="NCBIfam" id="TIGR02601">
    <property type="entry name" value="autotrns_rpt"/>
    <property type="match status" value="5"/>
</dbReference>
<evidence type="ECO:0000313" key="5">
    <source>
        <dbReference type="Proteomes" id="UP000002718"/>
    </source>
</evidence>
<feature type="domain" description="Autotransporter" evidence="2">
    <location>
        <begin position="842"/>
        <end position="1119"/>
    </location>
</feature>
<evidence type="ECO:0000313" key="4">
    <source>
        <dbReference type="EMBL" id="SEF92222.1"/>
    </source>
</evidence>
<dbReference type="SUPFAM" id="SSF51126">
    <property type="entry name" value="Pectin lyase-like"/>
    <property type="match status" value="5"/>
</dbReference>
<gene>
    <name evidence="3" type="ordered locus">Nmul_A1566</name>
    <name evidence="4" type="ORF">SAMN05216403_11541</name>
</gene>
<dbReference type="HOGENOM" id="CLU_006570_0_0_4"/>
<keyword evidence="5" id="KW-1185">Reference proteome</keyword>
<dbReference type="SUPFAM" id="SSF103515">
    <property type="entry name" value="Autotransporter"/>
    <property type="match status" value="1"/>
</dbReference>
<dbReference type="InterPro" id="IPR012332">
    <property type="entry name" value="Autotransporter_pectin_lyase_C"/>
</dbReference>
<dbReference type="InterPro" id="IPR005546">
    <property type="entry name" value="Autotransporte_beta"/>
</dbReference>
<evidence type="ECO:0000313" key="3">
    <source>
        <dbReference type="EMBL" id="ABB74869.1"/>
    </source>
</evidence>
<protein>
    <submittedName>
        <fullName evidence="3 4">Outer membrane autotransporter barrel</fullName>
    </submittedName>
</protein>
<keyword evidence="1" id="KW-0732">Signal</keyword>
<dbReference type="PANTHER" id="PTHR35037:SF3">
    <property type="entry name" value="C-TERMINAL REGION OF AIDA-LIKE PROTEIN"/>
    <property type="match status" value="1"/>
</dbReference>
<dbReference type="SMART" id="SM00869">
    <property type="entry name" value="Autotransporter"/>
    <property type="match status" value="1"/>
</dbReference>
<accession>Q2Y8Q2</accession>
<dbReference type="InterPro" id="IPR006315">
    <property type="entry name" value="OM_autotransptr_brl_dom"/>
</dbReference>
<dbReference type="EMBL" id="FNVK01000015">
    <property type="protein sequence ID" value="SEF92222.1"/>
    <property type="molecule type" value="Genomic_DNA"/>
</dbReference>
<dbReference type="Gene3D" id="2.40.128.130">
    <property type="entry name" value="Autotransporter beta-domain"/>
    <property type="match status" value="1"/>
</dbReference>
<dbReference type="InterPro" id="IPR013425">
    <property type="entry name" value="Autotrns_rpt"/>
</dbReference>
<organism evidence="3 5">
    <name type="scientific">Nitrosospira multiformis (strain ATCC 25196 / NCIMB 11849 / C 71)</name>
    <dbReference type="NCBI Taxonomy" id="323848"/>
    <lineage>
        <taxon>Bacteria</taxon>
        <taxon>Pseudomonadati</taxon>
        <taxon>Pseudomonadota</taxon>
        <taxon>Betaproteobacteria</taxon>
        <taxon>Nitrosomonadales</taxon>
        <taxon>Nitrosomonadaceae</taxon>
        <taxon>Nitrosospira</taxon>
    </lineage>
</organism>
<dbReference type="InterPro" id="IPR051551">
    <property type="entry name" value="Autotransporter_adhesion"/>
</dbReference>
<dbReference type="Proteomes" id="UP000002718">
    <property type="component" value="Chromosome"/>
</dbReference>
<dbReference type="GO" id="GO:0019867">
    <property type="term" value="C:outer membrane"/>
    <property type="evidence" value="ECO:0007669"/>
    <property type="project" value="InterPro"/>
</dbReference>
<reference evidence="4 6" key="4">
    <citation type="submission" date="2016-10" db="EMBL/GenBank/DDBJ databases">
        <authorList>
            <person name="de Groot N.N."/>
        </authorList>
    </citation>
    <scope>NUCLEOTIDE SEQUENCE [LARGE SCALE GENOMIC DNA]</scope>
    <source>
        <strain evidence="4 6">Nl13</strain>
    </source>
</reference>
<reference evidence="3" key="1">
    <citation type="submission" date="2005-08" db="EMBL/GenBank/DDBJ databases">
        <title>Complete sequence of Chromosome 1 of Nitrosospira multiformis ATCC 25196.</title>
        <authorList>
            <consortium name="US DOE Joint Genome Institute"/>
            <person name="Copeland A."/>
            <person name="Lucas S."/>
            <person name="Lapidus A."/>
            <person name="Barry K."/>
            <person name="Detter J.C."/>
            <person name="Glavina T."/>
            <person name="Hammon N."/>
            <person name="Israni S."/>
            <person name="Pitluck S."/>
            <person name="Chain P."/>
            <person name="Malfatti S."/>
            <person name="Shin M."/>
            <person name="Vergez L."/>
            <person name="Schmutz J."/>
            <person name="Larimer F."/>
            <person name="Land M."/>
            <person name="Hauser L."/>
            <person name="Kyrpides N."/>
            <person name="Lykidis A."/>
            <person name="Richardson P."/>
        </authorList>
    </citation>
    <scope>NUCLEOTIDE SEQUENCE</scope>
    <source>
        <strain evidence="3">ATCC 25196</strain>
    </source>
</reference>
<dbReference type="EMBL" id="CP000103">
    <property type="protein sequence ID" value="ABB74869.1"/>
    <property type="molecule type" value="Genomic_DNA"/>
</dbReference>
<dbReference type="PANTHER" id="PTHR35037">
    <property type="entry name" value="C-TERMINAL REGION OF AIDA-LIKE PROTEIN"/>
    <property type="match status" value="1"/>
</dbReference>
<name>Q2Y8Q2_NITMU</name>
<evidence type="ECO:0000259" key="2">
    <source>
        <dbReference type="PROSITE" id="PS51208"/>
    </source>
</evidence>
<dbReference type="Gene3D" id="2.160.20.20">
    <property type="match status" value="2"/>
</dbReference>
<dbReference type="Pfam" id="PF12951">
    <property type="entry name" value="PATR"/>
    <property type="match status" value="6"/>
</dbReference>
<proteinExistence type="predicted"/>
<dbReference type="eggNOG" id="COG4625">
    <property type="taxonomic scope" value="Bacteria"/>
</dbReference>
<sequence length="1119" mass="114766">MQSFFSWGMDQPDVRIASSTGWSVYSIRIRQRSRFRRMSFRAGTSSIKGIMKKKPRFTLFDLQLVILGSALSAVSPKPYAQLMLPWDPASNLVFNGSLGSGEVVELTSVTGDFSGSLGTGPGQVQWTGSGGFLSNGSNRIVNIGGSGGTLTWGSGNFVPSGEALILGTSSANMLDFQNGIDLGGVIPTIQVQGGSIEGHARINGTLSGTGGLQVIGTGNDMLELTGANTYLGETFVNSSTLVVSADNNMGASMGWLRLSNGTHRNTASFTMTRGVLLDFGGGTFHTDANLEVAGPILSMFGMGNLTKTGSAQLILSGNNFYFGDTVISAGTLQVGNGGITGSITGNVINNGTLAFNRSDDTSYGGVVSGTGGLIKLGPGRLTLTGENTYIGGTAIAAGALQIGNGGTTGSIAGNVTNNGTLAFNRSNDMSYGGVVSGTGALNKLGAGRLTLTGENTYTGSTTIDAGALQIGNGGITGSIAGNVTNNGTLAFNRSNDMSYGGVVSGTGALNKLGAGRLTLTGENTYTGGTTIDAGALQIGNGGTIGSIVGDVNNFGGILEFNRSNNLGYSGAISGFGTIVKDGAGTLELTGNSGGFVGSILVNSGTLAVNGILGGVVNVDADARLQGNGMIGTGIVAGTVAPGNSIGTLGVSGNYTQLPGSVYEVEIDPAGNSDRIAVAGTANLHGGTVAVTPGVGTYSASTRYTILTAAGGRTGAFDALTLTRTLPFLDVGLSYDPNNVYLDANPLAFCAVTVTANQCAAGQSVESLGSGHSLYDTITGLPDRDAARRAFDSLSGELHASAKGVMIEDSRFLREAVNDRLRQSFSWPGVTVSRASGQTLQENRATGHAFWTRTFGSFGHRSGDMNAARINRNIGGFFMGGDTLVADLLRLGIAGGYSNSSFNVNERFSTGSSDNYHVTAYGGTRWHALGLRFGGGYTWHDFETNRNILFPGFNNQAKGDYRGRTGQVFGELGYELPFKNVSLEPFAGVAYVNLATKGFQERGGIAALSSSRDNEGVTYSTVGMNAASMFSTAGGTTTRLRGSLGWRHAFDSVPTRSSVAFSGGSAFGIAGTPIAKDAMIIGAGLDASVGKNAILGIAYTGQVFSNVVDNGVRANLDWRF</sequence>
<dbReference type="STRING" id="323848.Nmul_A1566"/>
<evidence type="ECO:0000313" key="6">
    <source>
        <dbReference type="Proteomes" id="UP000236751"/>
    </source>
</evidence>
<dbReference type="InterPro" id="IPR011050">
    <property type="entry name" value="Pectin_lyase_fold/virulence"/>
</dbReference>
<dbReference type="Pfam" id="PF03797">
    <property type="entry name" value="Autotransporter"/>
    <property type="match status" value="1"/>
</dbReference>
<dbReference type="AlphaFoldDB" id="Q2Y8Q2"/>
<reference evidence="3 5" key="3">
    <citation type="journal article" date="2008" name="Appl. Environ. Microbiol.">
        <title>Complete genome sequence of Nitrosospira multiformis, an ammonia-oxidizing bacterium from the soil environment.</title>
        <authorList>
            <person name="Norton J.M."/>
            <person name="Klotz M.G."/>
            <person name="Stein L.Y."/>
            <person name="Arp D.J."/>
            <person name="Bottomley P.J."/>
            <person name="Chain P.S."/>
            <person name="Hauser L.J."/>
            <person name="Land M.L."/>
            <person name="Larimer F.W."/>
            <person name="Shin M.W."/>
            <person name="Starkenburg S.R."/>
        </authorList>
    </citation>
    <scope>NUCLEOTIDE SEQUENCE [LARGE SCALE GENOMIC DNA]</scope>
    <source>
        <strain evidence="3">ATCC 25196</strain>
        <strain evidence="5">ATCC 25196 / NCIMB 11849 / C 71</strain>
    </source>
</reference>
<dbReference type="NCBIfam" id="TIGR01414">
    <property type="entry name" value="autotrans_barl"/>
    <property type="match status" value="1"/>
</dbReference>
<dbReference type="eggNOG" id="COG3210">
    <property type="taxonomic scope" value="Bacteria"/>
</dbReference>